<feature type="domain" description="Retrotransposon gag" evidence="2">
    <location>
        <begin position="107"/>
        <end position="201"/>
    </location>
</feature>
<feature type="compositionally biased region" description="Polar residues" evidence="1">
    <location>
        <begin position="236"/>
        <end position="245"/>
    </location>
</feature>
<feature type="region of interest" description="Disordered" evidence="1">
    <location>
        <begin position="36"/>
        <end position="73"/>
    </location>
</feature>
<feature type="non-terminal residue" evidence="3">
    <location>
        <position position="1"/>
    </location>
</feature>
<comment type="caution">
    <text evidence="3">The sequence shown here is derived from an EMBL/GenBank/DDBJ whole genome shotgun (WGS) entry which is preliminary data.</text>
</comment>
<evidence type="ECO:0000313" key="4">
    <source>
        <dbReference type="Proteomes" id="UP000605986"/>
    </source>
</evidence>
<gene>
    <name evidence="3" type="ORF">F53441_14149</name>
</gene>
<proteinExistence type="predicted"/>
<accession>A0A8H4JHL1</accession>
<dbReference type="AlphaFoldDB" id="A0A8H4JHL1"/>
<dbReference type="InterPro" id="IPR005162">
    <property type="entry name" value="Retrotrans_gag_dom"/>
</dbReference>
<dbReference type="OrthoDB" id="5104844at2759"/>
<organism evidence="3 4">
    <name type="scientific">Fusarium austroafricanum</name>
    <dbReference type="NCBI Taxonomy" id="2364996"/>
    <lineage>
        <taxon>Eukaryota</taxon>
        <taxon>Fungi</taxon>
        <taxon>Dikarya</taxon>
        <taxon>Ascomycota</taxon>
        <taxon>Pezizomycotina</taxon>
        <taxon>Sordariomycetes</taxon>
        <taxon>Hypocreomycetidae</taxon>
        <taxon>Hypocreales</taxon>
        <taxon>Nectriaceae</taxon>
        <taxon>Fusarium</taxon>
        <taxon>Fusarium concolor species complex</taxon>
    </lineage>
</organism>
<feature type="compositionally biased region" description="Basic and acidic residues" evidence="1">
    <location>
        <begin position="212"/>
        <end position="222"/>
    </location>
</feature>
<evidence type="ECO:0000259" key="2">
    <source>
        <dbReference type="Pfam" id="PF03732"/>
    </source>
</evidence>
<feature type="region of interest" description="Disordered" evidence="1">
    <location>
        <begin position="212"/>
        <end position="245"/>
    </location>
</feature>
<keyword evidence="4" id="KW-1185">Reference proteome</keyword>
<reference evidence="3" key="1">
    <citation type="submission" date="2020-01" db="EMBL/GenBank/DDBJ databases">
        <title>Identification and distribution of gene clusters putatively required for synthesis of sphingolipid metabolism inhibitors in phylogenetically diverse species of the filamentous fungus Fusarium.</title>
        <authorList>
            <person name="Kim H.-S."/>
            <person name="Busman M."/>
            <person name="Brown D.W."/>
            <person name="Divon H."/>
            <person name="Uhlig S."/>
            <person name="Proctor R.H."/>
        </authorList>
    </citation>
    <scope>NUCLEOTIDE SEQUENCE</scope>
    <source>
        <strain evidence="3">NRRL 53441</strain>
    </source>
</reference>
<feature type="compositionally biased region" description="Basic and acidic residues" evidence="1">
    <location>
        <begin position="51"/>
        <end position="68"/>
    </location>
</feature>
<protein>
    <recommendedName>
        <fullName evidence="2">Retrotransposon gag domain-containing protein</fullName>
    </recommendedName>
</protein>
<evidence type="ECO:0000313" key="3">
    <source>
        <dbReference type="EMBL" id="KAF4426118.1"/>
    </source>
</evidence>
<evidence type="ECO:0000256" key="1">
    <source>
        <dbReference type="SAM" id="MobiDB-lite"/>
    </source>
</evidence>
<dbReference type="EMBL" id="JAADJG010001081">
    <property type="protein sequence ID" value="KAF4426118.1"/>
    <property type="molecule type" value="Genomic_DNA"/>
</dbReference>
<name>A0A8H4JHL1_9HYPO</name>
<feature type="region of interest" description="Disordered" evidence="1">
    <location>
        <begin position="1"/>
        <end position="20"/>
    </location>
</feature>
<sequence length="245" mass="27977">MASNTGPAPPYNGEPPSAAEMMAEIHQLRNTVRTLQARMNDQPATTKRTTTRAERDVGERLKPPKPDPFKGQASDVVPFLTRMKAYFSLFPNGFSSPKAKMLFTVPLLQGTASNWFEPILKDYLTYKHNEVAQEQETQNIFADWGNFEIALKDNFGMVNEERQAATKLIALRQDKSCAAYSARFRQLAAKTQPDNMTEYVAMAIKIDERQYERRKEKAERMAKPRGSNFNPYYPNQKKQGNSRNQ</sequence>
<dbReference type="Proteomes" id="UP000605986">
    <property type="component" value="Unassembled WGS sequence"/>
</dbReference>
<dbReference type="Pfam" id="PF03732">
    <property type="entry name" value="Retrotrans_gag"/>
    <property type="match status" value="1"/>
</dbReference>